<keyword evidence="4 6" id="KW-1133">Transmembrane helix</keyword>
<feature type="transmembrane region" description="Helical" evidence="6">
    <location>
        <begin position="317"/>
        <end position="341"/>
    </location>
</feature>
<feature type="transmembrane region" description="Helical" evidence="6">
    <location>
        <begin position="380"/>
        <end position="399"/>
    </location>
</feature>
<dbReference type="GO" id="GO:0022857">
    <property type="term" value="F:transmembrane transporter activity"/>
    <property type="evidence" value="ECO:0007669"/>
    <property type="project" value="InterPro"/>
</dbReference>
<dbReference type="AlphaFoldDB" id="A0A0V8H581"/>
<evidence type="ECO:0000256" key="3">
    <source>
        <dbReference type="ARBA" id="ARBA00022692"/>
    </source>
</evidence>
<evidence type="ECO:0000313" key="9">
    <source>
        <dbReference type="Proteomes" id="UP000181997"/>
    </source>
</evidence>
<dbReference type="PROSITE" id="PS50850">
    <property type="entry name" value="MFS"/>
    <property type="match status" value="1"/>
</dbReference>
<accession>A0A0V8H581</accession>
<keyword evidence="2" id="KW-0813">Transport</keyword>
<evidence type="ECO:0000256" key="4">
    <source>
        <dbReference type="ARBA" id="ARBA00022989"/>
    </source>
</evidence>
<dbReference type="InterPro" id="IPR001958">
    <property type="entry name" value="Tet-R_TetA/multi-R_MdtG-like"/>
</dbReference>
<dbReference type="InterPro" id="IPR011701">
    <property type="entry name" value="MFS"/>
</dbReference>
<dbReference type="Gene3D" id="1.20.1250.20">
    <property type="entry name" value="MFS general substrate transporter like domains"/>
    <property type="match status" value="1"/>
</dbReference>
<protein>
    <submittedName>
        <fullName evidence="8">Predicted arabinose efflux permease, MFS family</fullName>
    </submittedName>
</protein>
<dbReference type="Pfam" id="PF07690">
    <property type="entry name" value="MFS_1"/>
    <property type="match status" value="1"/>
</dbReference>
<evidence type="ECO:0000256" key="2">
    <source>
        <dbReference type="ARBA" id="ARBA00022448"/>
    </source>
</evidence>
<dbReference type="CDD" id="cd17474">
    <property type="entry name" value="MFS_YfmO_like"/>
    <property type="match status" value="1"/>
</dbReference>
<evidence type="ECO:0000313" key="8">
    <source>
        <dbReference type="EMBL" id="SCC36904.1"/>
    </source>
</evidence>
<dbReference type="PANTHER" id="PTHR43683:SF1">
    <property type="entry name" value="MULTIDRUG EFFLUX PROTEIN YFMO"/>
    <property type="match status" value="1"/>
</dbReference>
<dbReference type="SUPFAM" id="SSF103473">
    <property type="entry name" value="MFS general substrate transporter"/>
    <property type="match status" value="1"/>
</dbReference>
<comment type="subcellular location">
    <subcellularLocation>
        <location evidence="1">Cell membrane</location>
        <topology evidence="1">Multi-pass membrane protein</topology>
    </subcellularLocation>
</comment>
<dbReference type="EMBL" id="FMAU01000012">
    <property type="protein sequence ID" value="SCC36904.1"/>
    <property type="molecule type" value="Genomic_DNA"/>
</dbReference>
<dbReference type="InterPro" id="IPR036259">
    <property type="entry name" value="MFS_trans_sf"/>
</dbReference>
<feature type="transmembrane region" description="Helical" evidence="6">
    <location>
        <begin position="353"/>
        <end position="374"/>
    </location>
</feature>
<reference evidence="9" key="1">
    <citation type="submission" date="2016-08" db="EMBL/GenBank/DDBJ databases">
        <authorList>
            <person name="Varghese N."/>
            <person name="Submissions Spin"/>
        </authorList>
    </citation>
    <scope>NUCLEOTIDE SEQUENCE [LARGE SCALE GENOMIC DNA]</scope>
    <source>
        <strain evidence="9">SGD-1123</strain>
    </source>
</reference>
<dbReference type="Proteomes" id="UP000181997">
    <property type="component" value="Unassembled WGS sequence"/>
</dbReference>
<dbReference type="GO" id="GO:0005886">
    <property type="term" value="C:plasma membrane"/>
    <property type="evidence" value="ECO:0007669"/>
    <property type="project" value="UniProtKB-SubCell"/>
</dbReference>
<dbReference type="PRINTS" id="PR01035">
    <property type="entry name" value="TCRTETA"/>
</dbReference>
<name>A0A0V8H581_9BACI</name>
<feature type="transmembrane region" description="Helical" evidence="6">
    <location>
        <begin position="262"/>
        <end position="281"/>
    </location>
</feature>
<dbReference type="InterPro" id="IPR020846">
    <property type="entry name" value="MFS_dom"/>
</dbReference>
<evidence type="ECO:0000256" key="6">
    <source>
        <dbReference type="SAM" id="Phobius"/>
    </source>
</evidence>
<feature type="transmembrane region" description="Helical" evidence="6">
    <location>
        <begin position="31"/>
        <end position="49"/>
    </location>
</feature>
<evidence type="ECO:0000259" key="7">
    <source>
        <dbReference type="PROSITE" id="PS50850"/>
    </source>
</evidence>
<dbReference type="OrthoDB" id="66811at2"/>
<feature type="transmembrane region" description="Helical" evidence="6">
    <location>
        <begin position="156"/>
        <end position="179"/>
    </location>
</feature>
<feature type="transmembrane region" description="Helical" evidence="6">
    <location>
        <begin position="230"/>
        <end position="250"/>
    </location>
</feature>
<feature type="transmembrane region" description="Helical" evidence="6">
    <location>
        <begin position="69"/>
        <end position="89"/>
    </location>
</feature>
<feature type="transmembrane region" description="Helical" evidence="6">
    <location>
        <begin position="293"/>
        <end position="311"/>
    </location>
</feature>
<feature type="transmembrane region" description="Helical" evidence="6">
    <location>
        <begin position="185"/>
        <end position="203"/>
    </location>
</feature>
<keyword evidence="9" id="KW-1185">Reference proteome</keyword>
<evidence type="ECO:0000256" key="5">
    <source>
        <dbReference type="ARBA" id="ARBA00023136"/>
    </source>
</evidence>
<feature type="transmembrane region" description="Helical" evidence="6">
    <location>
        <begin position="96"/>
        <end position="114"/>
    </location>
</feature>
<gene>
    <name evidence="8" type="ORF">GA0061094_4362</name>
</gene>
<keyword evidence="3 6" id="KW-0812">Transmembrane</keyword>
<dbReference type="RefSeq" id="WP_058300046.1">
    <property type="nucleotide sequence ID" value="NZ_FMAU01000012.1"/>
</dbReference>
<feature type="transmembrane region" description="Helical" evidence="6">
    <location>
        <begin position="126"/>
        <end position="144"/>
    </location>
</feature>
<feature type="domain" description="Major facilitator superfamily (MFS) profile" evidence="7">
    <location>
        <begin position="31"/>
        <end position="405"/>
    </location>
</feature>
<proteinExistence type="predicted"/>
<keyword evidence="5 6" id="KW-0472">Membrane</keyword>
<organism evidence="8 9">
    <name type="scientific">[Bacillus] enclensis</name>
    <dbReference type="NCBI Taxonomy" id="1402860"/>
    <lineage>
        <taxon>Bacteria</taxon>
        <taxon>Bacillati</taxon>
        <taxon>Bacillota</taxon>
        <taxon>Bacilli</taxon>
        <taxon>Bacillales</taxon>
        <taxon>Bacillaceae</taxon>
        <taxon>Rossellomorea</taxon>
    </lineage>
</organism>
<dbReference type="PANTHER" id="PTHR43683">
    <property type="entry name" value="MULTIDRUG EFFLUX PROTEIN YFMO"/>
    <property type="match status" value="1"/>
</dbReference>
<evidence type="ECO:0000256" key="1">
    <source>
        <dbReference type="ARBA" id="ARBA00004651"/>
    </source>
</evidence>
<sequence length="414" mass="43498">MSSTQPSVPSQPPVLDPVEVEKKGILAQPKAVWAVFFACIIAFMGLGLVDPILPAIASQLDASQSQVTLLFTSYNAVMAVAMLITGMLSSRIGIKGTLLSGIVIIAIFSALGGFSNDIWTLVGLRGGWGLGNALFVATALAAIVSLSNSGAAKAIILYEAAIGLGISVGPLLGGWLGAISWRGPFLGVASLMVIAFIGLTILMPKADPAKKPQTKTTLADPFRALKHRSLFVFGIAAALYNFGFFTLLAYAPFVMGLDEHGLGYVFLGWGMLLAVTSVFMAPKLQHRFGTIKSMCAMLTLFALLLLAMGLWTSTQWVVIVSVILAGAFLGNNNTLITTAVMNAAPVERSTASAAYSFLRFIGGAIAPFTAGKLAEIYNPSLPFIVGAGFVMLSVVFILFNKNHLKHVDIAGAGH</sequence>
<dbReference type="InterPro" id="IPR053200">
    <property type="entry name" value="YfmO-like"/>
</dbReference>